<feature type="transmembrane region" description="Helical" evidence="8">
    <location>
        <begin position="61"/>
        <end position="78"/>
    </location>
</feature>
<dbReference type="GO" id="GO:0016020">
    <property type="term" value="C:membrane"/>
    <property type="evidence" value="ECO:0007669"/>
    <property type="project" value="UniProtKB-SubCell"/>
</dbReference>
<evidence type="ECO:0000256" key="2">
    <source>
        <dbReference type="ARBA" id="ARBA00007104"/>
    </source>
</evidence>
<evidence type="ECO:0000256" key="1">
    <source>
        <dbReference type="ARBA" id="ARBA00004479"/>
    </source>
</evidence>
<keyword evidence="11" id="KW-1185">Reference proteome</keyword>
<keyword evidence="3 8" id="KW-0812">Transmembrane</keyword>
<dbReference type="SMART" id="SM01190">
    <property type="entry name" value="EMP24_GP25L"/>
    <property type="match status" value="1"/>
</dbReference>
<evidence type="ECO:0000256" key="4">
    <source>
        <dbReference type="ARBA" id="ARBA00022729"/>
    </source>
</evidence>
<feature type="transmembrane region" description="Helical" evidence="8">
    <location>
        <begin position="209"/>
        <end position="226"/>
    </location>
</feature>
<name>A0AAF0E504_9BASI</name>
<dbReference type="PANTHER" id="PTHR22811">
    <property type="entry name" value="TRANSMEMBRANE EMP24 DOMAIN-CONTAINING PROTEIN"/>
    <property type="match status" value="1"/>
</dbReference>
<evidence type="ECO:0000256" key="6">
    <source>
        <dbReference type="ARBA" id="ARBA00023136"/>
    </source>
</evidence>
<dbReference type="InterPro" id="IPR009038">
    <property type="entry name" value="GOLD_dom"/>
</dbReference>
<dbReference type="Pfam" id="PF01105">
    <property type="entry name" value="EMP24_GP25L"/>
    <property type="match status" value="1"/>
</dbReference>
<proteinExistence type="inferred from homology"/>
<organism evidence="10 11">
    <name type="scientific">Malassezia caprae</name>
    <dbReference type="NCBI Taxonomy" id="1381934"/>
    <lineage>
        <taxon>Eukaryota</taxon>
        <taxon>Fungi</taxon>
        <taxon>Dikarya</taxon>
        <taxon>Basidiomycota</taxon>
        <taxon>Ustilaginomycotina</taxon>
        <taxon>Malasseziomycetes</taxon>
        <taxon>Malasseziales</taxon>
        <taxon>Malasseziaceae</taxon>
        <taxon>Malassezia</taxon>
    </lineage>
</organism>
<dbReference type="EMBL" id="CP119910">
    <property type="protein sequence ID" value="WFD19647.1"/>
    <property type="molecule type" value="Genomic_DNA"/>
</dbReference>
<feature type="domain" description="GOLD" evidence="9">
    <location>
        <begin position="45"/>
        <end position="233"/>
    </location>
</feature>
<evidence type="ECO:0000256" key="5">
    <source>
        <dbReference type="ARBA" id="ARBA00022989"/>
    </source>
</evidence>
<reference evidence="10" key="1">
    <citation type="submission" date="2023-03" db="EMBL/GenBank/DDBJ databases">
        <title>Mating type loci evolution in Malassezia.</title>
        <authorList>
            <person name="Coelho M.A."/>
        </authorList>
    </citation>
    <scope>NUCLEOTIDE SEQUENCE</scope>
    <source>
        <strain evidence="10">CBS 10434</strain>
    </source>
</reference>
<keyword evidence="6 8" id="KW-0472">Membrane</keyword>
<comment type="similarity">
    <text evidence="2">Belongs to the EMP24/GP25L family.</text>
</comment>
<dbReference type="Proteomes" id="UP001220961">
    <property type="component" value="Chromosome 3"/>
</dbReference>
<evidence type="ECO:0000256" key="7">
    <source>
        <dbReference type="SAM" id="Coils"/>
    </source>
</evidence>
<protein>
    <submittedName>
        <fullName evidence="10">Vesicle coat component</fullName>
    </submittedName>
</protein>
<evidence type="ECO:0000259" key="9">
    <source>
        <dbReference type="SMART" id="SM01190"/>
    </source>
</evidence>
<gene>
    <name evidence="10" type="primary">ERV25</name>
    <name evidence="10" type="ORF">MCAP1_001883</name>
</gene>
<comment type="subcellular location">
    <subcellularLocation>
        <location evidence="1">Membrane</location>
        <topology evidence="1">Single-pass type I membrane protein</topology>
    </subcellularLocation>
</comment>
<evidence type="ECO:0000256" key="3">
    <source>
        <dbReference type="ARBA" id="ARBA00022692"/>
    </source>
</evidence>
<dbReference type="AlphaFoldDB" id="A0AAF0E504"/>
<keyword evidence="4" id="KW-0732">Signal</keyword>
<keyword evidence="7" id="KW-0175">Coiled coil</keyword>
<sequence length="239" mass="27170">MMLSQQVRGTRWIHTAPPPDTITPAMQSVSLWALALLVLCATVHAIKFELESSRYPKPLCIWNYALADTLAIVSINVVPRDERTAADQSINVKVIDRTHHNIYLNKVNLVGETRLAINTHHDADLGVCILNSGKRDHLVSDIDLDVHLGGEAIDYNAIANQESLSGMETELRKLSEIADEILEEMEYLKLREIRMSDTHMSTLRRVHGFSWFFILVIIALGAWQVHHLHGFFKRKYLID</sequence>
<dbReference type="InterPro" id="IPR015720">
    <property type="entry name" value="Emp24-like"/>
</dbReference>
<keyword evidence="5 8" id="KW-1133">Transmembrane helix</keyword>
<evidence type="ECO:0000256" key="8">
    <source>
        <dbReference type="SAM" id="Phobius"/>
    </source>
</evidence>
<evidence type="ECO:0000313" key="10">
    <source>
        <dbReference type="EMBL" id="WFD19647.1"/>
    </source>
</evidence>
<evidence type="ECO:0000313" key="11">
    <source>
        <dbReference type="Proteomes" id="UP001220961"/>
    </source>
</evidence>
<feature type="coiled-coil region" evidence="7">
    <location>
        <begin position="164"/>
        <end position="191"/>
    </location>
</feature>
<accession>A0AAF0E504</accession>